<protein>
    <submittedName>
        <fullName evidence="2">Nicotinamide-nucleotide amidohydrolase family protein</fullName>
    </submittedName>
</protein>
<dbReference type="Gene3D" id="3.90.950.20">
    <property type="entry name" value="CinA-like"/>
    <property type="match status" value="1"/>
</dbReference>
<evidence type="ECO:0000313" key="3">
    <source>
        <dbReference type="Proteomes" id="UP000825051"/>
    </source>
</evidence>
<dbReference type="Proteomes" id="UP000825051">
    <property type="component" value="Chromosome"/>
</dbReference>
<dbReference type="KEGG" id="ole:K0B96_15380"/>
<evidence type="ECO:0000313" key="2">
    <source>
        <dbReference type="EMBL" id="QYM78666.1"/>
    </source>
</evidence>
<feature type="domain" description="CinA C-terminal" evidence="1">
    <location>
        <begin position="9"/>
        <end position="156"/>
    </location>
</feature>
<evidence type="ECO:0000259" key="1">
    <source>
        <dbReference type="Pfam" id="PF02464"/>
    </source>
</evidence>
<dbReference type="InterPro" id="IPR036653">
    <property type="entry name" value="CinA-like_C"/>
</dbReference>
<name>A0A8F9TVC3_9BACT</name>
<accession>A0A8F9TVC3</accession>
<organism evidence="2 3">
    <name type="scientific">Horticoccus luteus</name>
    <dbReference type="NCBI Taxonomy" id="2862869"/>
    <lineage>
        <taxon>Bacteria</taxon>
        <taxon>Pseudomonadati</taxon>
        <taxon>Verrucomicrobiota</taxon>
        <taxon>Opitutia</taxon>
        <taxon>Opitutales</taxon>
        <taxon>Opitutaceae</taxon>
        <taxon>Horticoccus</taxon>
    </lineage>
</organism>
<gene>
    <name evidence="2" type="ORF">K0B96_15380</name>
</gene>
<dbReference type="NCBIfam" id="TIGR00199">
    <property type="entry name" value="PncC_domain"/>
    <property type="match status" value="1"/>
</dbReference>
<dbReference type="RefSeq" id="WP_220161770.1">
    <property type="nucleotide sequence ID" value="NZ_CP080507.1"/>
</dbReference>
<dbReference type="AlphaFoldDB" id="A0A8F9TVC3"/>
<keyword evidence="3" id="KW-1185">Reference proteome</keyword>
<dbReference type="EMBL" id="CP080507">
    <property type="protein sequence ID" value="QYM78666.1"/>
    <property type="molecule type" value="Genomic_DNA"/>
</dbReference>
<proteinExistence type="predicted"/>
<dbReference type="SUPFAM" id="SSF142433">
    <property type="entry name" value="CinA-like"/>
    <property type="match status" value="1"/>
</dbReference>
<dbReference type="Pfam" id="PF02464">
    <property type="entry name" value="CinA"/>
    <property type="match status" value="1"/>
</dbReference>
<sequence>MKRELKELMLESPGRTLAVAESLTCGQVQARIGAIAGASQFFLGGVTAYTLEQKVKLLGVDRAAAKRVNCVSAAVAEQMARGAGELFGSELAVATTGYAQAAAEWAVEEPFAWWALAHRRRGGKFFVRSGRIECPGEKRTDVQAIVAAAVLAELVSYLGELAAAR</sequence>
<dbReference type="InterPro" id="IPR008136">
    <property type="entry name" value="CinA_C"/>
</dbReference>
<reference evidence="2" key="1">
    <citation type="submission" date="2021-08" db="EMBL/GenBank/DDBJ databases">
        <title>Genome of a novel bacterium of the phylum Verrucomicrobia, Oleiharenicola sp. KSB-15.</title>
        <authorList>
            <person name="Chung J.-H."/>
            <person name="Ahn J.-H."/>
            <person name="Yoon Y."/>
            <person name="Kim D.-Y."/>
            <person name="An S.-H."/>
            <person name="Park I."/>
            <person name="Yeon J."/>
        </authorList>
    </citation>
    <scope>NUCLEOTIDE SEQUENCE</scope>
    <source>
        <strain evidence="2">KSB-15</strain>
    </source>
</reference>